<feature type="domain" description="THIF-type NAD/FAD binding fold" evidence="1">
    <location>
        <begin position="9"/>
        <end position="237"/>
    </location>
</feature>
<comment type="caution">
    <text evidence="2">The sequence shown here is derived from an EMBL/GenBank/DDBJ whole genome shotgun (WGS) entry which is preliminary data.</text>
</comment>
<dbReference type="Proteomes" id="UP000535078">
    <property type="component" value="Unassembled WGS sequence"/>
</dbReference>
<evidence type="ECO:0000313" key="3">
    <source>
        <dbReference type="Proteomes" id="UP000535078"/>
    </source>
</evidence>
<evidence type="ECO:0000259" key="1">
    <source>
        <dbReference type="Pfam" id="PF00899"/>
    </source>
</evidence>
<dbReference type="GO" id="GO:0008641">
    <property type="term" value="F:ubiquitin-like modifier activating enzyme activity"/>
    <property type="evidence" value="ECO:0007669"/>
    <property type="project" value="InterPro"/>
</dbReference>
<dbReference type="GO" id="GO:0061504">
    <property type="term" value="P:cyclic threonylcarbamoyladenosine biosynthetic process"/>
    <property type="evidence" value="ECO:0007669"/>
    <property type="project" value="TreeGrafter"/>
</dbReference>
<dbReference type="GO" id="GO:0061503">
    <property type="term" value="F:tRNA threonylcarbamoyladenosine dehydratase"/>
    <property type="evidence" value="ECO:0007669"/>
    <property type="project" value="TreeGrafter"/>
</dbReference>
<evidence type="ECO:0000313" key="2">
    <source>
        <dbReference type="EMBL" id="NJB90840.1"/>
    </source>
</evidence>
<sequence length="302" mass="32827">MSRYDRQNFLGPDCDARLRAATIGIVGLGGGGSHVVQQLAHVGIGGFVCVDPDIVEDSNLNRLVGATAVDARDEMAKAAVAERMVRGLVAAPRFLGLARKWQDATGELAECDIIVGGVDSYRERSELEAFCRRMMIPYIDMGMDVHDLGAQFAIGGQVILSSPGGPCLWCLGILTDARLEQEAQKYGDAGGKPQVVWPNGVLASLAVGLVMQLLTPWMREPLASAYLEYDGNRQQVATSNRLKAVIGHECRHHGSCETGDPLFDIRRPQPVRQPEPDSVSIDPLPVRLSGWRRTLGWLGFRP</sequence>
<gene>
    <name evidence="2" type="ORF">GGR90_003042</name>
</gene>
<dbReference type="InterPro" id="IPR000594">
    <property type="entry name" value="ThiF_NAD_FAD-bd"/>
</dbReference>
<keyword evidence="3" id="KW-1185">Reference proteome</keyword>
<reference evidence="2 3" key="1">
    <citation type="submission" date="2020-03" db="EMBL/GenBank/DDBJ databases">
        <title>Genomic Encyclopedia of Type Strains, Phase IV (KMG-IV): sequencing the most valuable type-strain genomes for metagenomic binning, comparative biology and taxonomic classification.</title>
        <authorList>
            <person name="Goeker M."/>
        </authorList>
    </citation>
    <scope>NUCLEOTIDE SEQUENCE [LARGE SCALE GENOMIC DNA]</scope>
    <source>
        <strain evidence="2 3">DSM 25229</strain>
    </source>
</reference>
<dbReference type="SUPFAM" id="SSF69572">
    <property type="entry name" value="Activating enzymes of the ubiquitin-like proteins"/>
    <property type="match status" value="1"/>
</dbReference>
<dbReference type="AlphaFoldDB" id="A0A7X5XT83"/>
<dbReference type="PANTHER" id="PTHR43267">
    <property type="entry name" value="TRNA THREONYLCARBAMOYLADENOSINE DEHYDRATASE"/>
    <property type="match status" value="1"/>
</dbReference>
<organism evidence="2 3">
    <name type="scientific">Sphingopyxis italica</name>
    <dbReference type="NCBI Taxonomy" id="1129133"/>
    <lineage>
        <taxon>Bacteria</taxon>
        <taxon>Pseudomonadati</taxon>
        <taxon>Pseudomonadota</taxon>
        <taxon>Alphaproteobacteria</taxon>
        <taxon>Sphingomonadales</taxon>
        <taxon>Sphingomonadaceae</taxon>
        <taxon>Sphingopyxis</taxon>
    </lineage>
</organism>
<accession>A0A7X5XT83</accession>
<protein>
    <recommendedName>
        <fullName evidence="1">THIF-type NAD/FAD binding fold domain-containing protein</fullName>
    </recommendedName>
</protein>
<dbReference type="EMBL" id="JAATIT010000004">
    <property type="protein sequence ID" value="NJB90840.1"/>
    <property type="molecule type" value="Genomic_DNA"/>
</dbReference>
<dbReference type="InterPro" id="IPR035985">
    <property type="entry name" value="Ubiquitin-activating_enz"/>
</dbReference>
<dbReference type="RefSeq" id="WP_167922228.1">
    <property type="nucleotide sequence ID" value="NZ_JAATIT010000004.1"/>
</dbReference>
<dbReference type="Pfam" id="PF00899">
    <property type="entry name" value="ThiF"/>
    <property type="match status" value="1"/>
</dbReference>
<name>A0A7X5XT83_9SPHN</name>
<proteinExistence type="predicted"/>
<dbReference type="InterPro" id="IPR045886">
    <property type="entry name" value="ThiF/MoeB/HesA"/>
</dbReference>
<dbReference type="Gene3D" id="3.40.50.720">
    <property type="entry name" value="NAD(P)-binding Rossmann-like Domain"/>
    <property type="match status" value="1"/>
</dbReference>
<dbReference type="PANTHER" id="PTHR43267:SF1">
    <property type="entry name" value="TRNA THREONYLCARBAMOYLADENOSINE DEHYDRATASE"/>
    <property type="match status" value="1"/>
</dbReference>